<keyword evidence="2" id="KW-0472">Membrane</keyword>
<evidence type="ECO:0008006" key="5">
    <source>
        <dbReference type="Google" id="ProtNLM"/>
    </source>
</evidence>
<proteinExistence type="predicted"/>
<feature type="transmembrane region" description="Helical" evidence="2">
    <location>
        <begin position="21"/>
        <end position="43"/>
    </location>
</feature>
<evidence type="ECO:0000313" key="4">
    <source>
        <dbReference type="Proteomes" id="UP001596445"/>
    </source>
</evidence>
<evidence type="ECO:0000313" key="3">
    <source>
        <dbReference type="EMBL" id="MFC7059276.1"/>
    </source>
</evidence>
<dbReference type="EMBL" id="JBHSZI010000001">
    <property type="protein sequence ID" value="MFC7059276.1"/>
    <property type="molecule type" value="Genomic_DNA"/>
</dbReference>
<accession>A0ABD5W540</accession>
<evidence type="ECO:0000256" key="1">
    <source>
        <dbReference type="SAM" id="MobiDB-lite"/>
    </source>
</evidence>
<keyword evidence="2" id="KW-1133">Transmembrane helix</keyword>
<keyword evidence="4" id="KW-1185">Reference proteome</keyword>
<feature type="region of interest" description="Disordered" evidence="1">
    <location>
        <begin position="169"/>
        <end position="228"/>
    </location>
</feature>
<organism evidence="3 4">
    <name type="scientific">Halovenus salina</name>
    <dbReference type="NCBI Taxonomy" id="1510225"/>
    <lineage>
        <taxon>Archaea</taxon>
        <taxon>Methanobacteriati</taxon>
        <taxon>Methanobacteriota</taxon>
        <taxon>Stenosarchaea group</taxon>
        <taxon>Halobacteria</taxon>
        <taxon>Halobacteriales</taxon>
        <taxon>Haloarculaceae</taxon>
        <taxon>Halovenus</taxon>
    </lineage>
</organism>
<comment type="caution">
    <text evidence="3">The sequence shown here is derived from an EMBL/GenBank/DDBJ whole genome shotgun (WGS) entry which is preliminary data.</text>
</comment>
<protein>
    <recommendedName>
        <fullName evidence="5">ABC-2 type transport system permease protein</fullName>
    </recommendedName>
</protein>
<keyword evidence="2" id="KW-0812">Transmembrane</keyword>
<dbReference type="AlphaFoldDB" id="A0ABD5W540"/>
<reference evidence="3 4" key="1">
    <citation type="journal article" date="2019" name="Int. J. Syst. Evol. Microbiol.">
        <title>The Global Catalogue of Microorganisms (GCM) 10K type strain sequencing project: providing services to taxonomists for standard genome sequencing and annotation.</title>
        <authorList>
            <consortium name="The Broad Institute Genomics Platform"/>
            <consortium name="The Broad Institute Genome Sequencing Center for Infectious Disease"/>
            <person name="Wu L."/>
            <person name="Ma J."/>
        </authorList>
    </citation>
    <scope>NUCLEOTIDE SEQUENCE [LARGE SCALE GENOMIC DNA]</scope>
    <source>
        <strain evidence="3 4">JCM 30072</strain>
    </source>
</reference>
<dbReference type="Proteomes" id="UP001596445">
    <property type="component" value="Unassembled WGS sequence"/>
</dbReference>
<gene>
    <name evidence="3" type="ORF">ACFQQG_15235</name>
</gene>
<sequence length="228" mass="25011">MRRLLSLTVTLLRDWTRNREAVFFALLFPLILLVIFSFVFAGGPTEFEVAVQNNDIEGGEPTALSAEFVDAVERVEPLAVERIDANVSLGEADIEEATGYKRVLVVPDGFDERVRTESARVRATVIRDTLDRFRGNISADQQADALEGLDALGAENGTTGPARIQLLTVPDDQGPVRSGASSTASLRRSTTAQSASRSRRRPSKPNSGATRRSVPSTTFFRPSSWRWC</sequence>
<feature type="compositionally biased region" description="Polar residues" evidence="1">
    <location>
        <begin position="204"/>
        <end position="221"/>
    </location>
</feature>
<evidence type="ECO:0000256" key="2">
    <source>
        <dbReference type="SAM" id="Phobius"/>
    </source>
</evidence>
<dbReference type="RefSeq" id="WP_382186233.1">
    <property type="nucleotide sequence ID" value="NZ_JBHSZI010000001.1"/>
</dbReference>
<name>A0ABD5W540_9EURY</name>
<feature type="compositionally biased region" description="Low complexity" evidence="1">
    <location>
        <begin position="177"/>
        <end position="196"/>
    </location>
</feature>